<name>A0A0V1E9C6_TRIPS</name>
<evidence type="ECO:0000313" key="1">
    <source>
        <dbReference type="EMBL" id="KRY70453.1"/>
    </source>
</evidence>
<dbReference type="EMBL" id="JYDR01000074">
    <property type="protein sequence ID" value="KRY70453.1"/>
    <property type="molecule type" value="Genomic_DNA"/>
</dbReference>
<sequence>LLRLFLLHHHQFRNVMVRCFELPVMEENVDELRILAETFSRYSPCGKVVIFSGEMNAPIDMKGRIVFSSRTIPLIVNLRR</sequence>
<comment type="caution">
    <text evidence="1">The sequence shown here is derived from an EMBL/GenBank/DDBJ whole genome shotgun (WGS) entry which is preliminary data.</text>
</comment>
<organism evidence="1 2">
    <name type="scientific">Trichinella pseudospiralis</name>
    <name type="common">Parasitic roundworm</name>
    <dbReference type="NCBI Taxonomy" id="6337"/>
    <lineage>
        <taxon>Eukaryota</taxon>
        <taxon>Metazoa</taxon>
        <taxon>Ecdysozoa</taxon>
        <taxon>Nematoda</taxon>
        <taxon>Enoplea</taxon>
        <taxon>Dorylaimia</taxon>
        <taxon>Trichinellida</taxon>
        <taxon>Trichinellidae</taxon>
        <taxon>Trichinella</taxon>
    </lineage>
</organism>
<evidence type="ECO:0000313" key="2">
    <source>
        <dbReference type="Proteomes" id="UP000054632"/>
    </source>
</evidence>
<feature type="non-terminal residue" evidence="1">
    <location>
        <position position="1"/>
    </location>
</feature>
<gene>
    <name evidence="1" type="ORF">T4A_5748</name>
</gene>
<accession>A0A0V1E9C6</accession>
<dbReference type="Proteomes" id="UP000054632">
    <property type="component" value="Unassembled WGS sequence"/>
</dbReference>
<protein>
    <submittedName>
        <fullName evidence="1">Uncharacterized protein</fullName>
    </submittedName>
</protein>
<proteinExistence type="predicted"/>
<dbReference type="AlphaFoldDB" id="A0A0V1E9C6"/>
<reference evidence="1 2" key="1">
    <citation type="submission" date="2015-01" db="EMBL/GenBank/DDBJ databases">
        <title>Evolution of Trichinella species and genotypes.</title>
        <authorList>
            <person name="Korhonen P.K."/>
            <person name="Edoardo P."/>
            <person name="Giuseppe L.R."/>
            <person name="Gasser R.B."/>
        </authorList>
    </citation>
    <scope>NUCLEOTIDE SEQUENCE [LARGE SCALE GENOMIC DNA]</scope>
    <source>
        <strain evidence="1">ISS13</strain>
    </source>
</reference>